<dbReference type="AlphaFoldDB" id="A0A8I1DGC9"/>
<comment type="caution">
    <text evidence="1">The sequence shown here is derived from an EMBL/GenBank/DDBJ whole genome shotgun (WGS) entry which is preliminary data.</text>
</comment>
<reference evidence="1 2" key="1">
    <citation type="submission" date="2020-12" db="EMBL/GenBank/DDBJ databases">
        <title>WGS of Thermoactinomyces spp.</title>
        <authorList>
            <person name="Cheng K."/>
        </authorList>
    </citation>
    <scope>NUCLEOTIDE SEQUENCE [LARGE SCALE GENOMIC DNA]</scope>
    <source>
        <strain evidence="2">CICC 10671\DSM 43846</strain>
    </source>
</reference>
<dbReference type="NCBIfam" id="TIGR01636">
    <property type="entry name" value="phage_rinA"/>
    <property type="match status" value="1"/>
</dbReference>
<evidence type="ECO:0000313" key="1">
    <source>
        <dbReference type="EMBL" id="MBH8595726.1"/>
    </source>
</evidence>
<organism evidence="1 2">
    <name type="scientific">Thermoactinomyces intermedius</name>
    <dbReference type="NCBI Taxonomy" id="2024"/>
    <lineage>
        <taxon>Bacteria</taxon>
        <taxon>Bacillati</taxon>
        <taxon>Bacillota</taxon>
        <taxon>Bacilli</taxon>
        <taxon>Bacillales</taxon>
        <taxon>Thermoactinomycetaceae</taxon>
        <taxon>Thermoactinomyces</taxon>
    </lineage>
</organism>
<dbReference type="EMBL" id="JAECVW010000006">
    <property type="protein sequence ID" value="MBH8595726.1"/>
    <property type="molecule type" value="Genomic_DNA"/>
</dbReference>
<protein>
    <submittedName>
        <fullName evidence="1">Transcriptional regulator</fullName>
    </submittedName>
</protein>
<proteinExistence type="predicted"/>
<accession>A0A8I1DGC9</accession>
<dbReference type="InterPro" id="IPR006523">
    <property type="entry name" value="RinA"/>
</dbReference>
<keyword evidence="2" id="KW-1185">Reference proteome</keyword>
<sequence>MGAAKKIRDGVFKHVEAELYSYWDSIKELKRLREEIIYSTPFVEGDGGKSNLPGDPTGRKATALLMHRRIQQLEQITKAIRIVYDQLPPEKQRLVQMKYWTSPQIFTWEGIAQRIPISKRQALRWRDEIVHEIAESLGWR</sequence>
<evidence type="ECO:0000313" key="2">
    <source>
        <dbReference type="Proteomes" id="UP000633619"/>
    </source>
</evidence>
<gene>
    <name evidence="1" type="ORF">I8U20_10330</name>
</gene>
<name>A0A8I1DGC9_THEIN</name>
<dbReference type="Proteomes" id="UP000633619">
    <property type="component" value="Unassembled WGS sequence"/>
</dbReference>